<organism evidence="2 3">
    <name type="scientific">Blautia liquoris</name>
    <dbReference type="NCBI Taxonomy" id="2779518"/>
    <lineage>
        <taxon>Bacteria</taxon>
        <taxon>Bacillati</taxon>
        <taxon>Bacillota</taxon>
        <taxon>Clostridia</taxon>
        <taxon>Lachnospirales</taxon>
        <taxon>Lachnospiraceae</taxon>
        <taxon>Blautia</taxon>
    </lineage>
</organism>
<evidence type="ECO:0000313" key="3">
    <source>
        <dbReference type="Proteomes" id="UP000593601"/>
    </source>
</evidence>
<dbReference type="Proteomes" id="UP000593601">
    <property type="component" value="Chromosome"/>
</dbReference>
<dbReference type="KEGG" id="bliq:INP51_08595"/>
<dbReference type="AlphaFoldDB" id="A0A7M2RCR8"/>
<sequence>MKKDFIGDPPRHKNSYGDGDIPEIDLPQKSKHGMEVPNVEPLPESERPRRDGPGGN</sequence>
<keyword evidence="3" id="KW-1185">Reference proteome</keyword>
<feature type="compositionally biased region" description="Basic and acidic residues" evidence="1">
    <location>
        <begin position="1"/>
        <end position="11"/>
    </location>
</feature>
<accession>A0A7M2RCR8</accession>
<feature type="compositionally biased region" description="Basic and acidic residues" evidence="1">
    <location>
        <begin position="44"/>
        <end position="56"/>
    </location>
</feature>
<protein>
    <submittedName>
        <fullName evidence="2">Uncharacterized protein</fullName>
    </submittedName>
</protein>
<dbReference type="RefSeq" id="WP_193734475.1">
    <property type="nucleotide sequence ID" value="NZ_CP063304.1"/>
</dbReference>
<name>A0A7M2RCR8_9FIRM</name>
<reference evidence="2 3" key="1">
    <citation type="submission" date="2020-10" db="EMBL/GenBank/DDBJ databases">
        <title>Blautia liquoris sp.nov., isolated from the mud in a fermentation cellar used for the production of Chinese strong-flavoured liquor.</title>
        <authorList>
            <person name="Lu L."/>
        </authorList>
    </citation>
    <scope>NUCLEOTIDE SEQUENCE [LARGE SCALE GENOMIC DNA]</scope>
    <source>
        <strain evidence="2 3">LZLJ-3</strain>
    </source>
</reference>
<dbReference type="EMBL" id="CP063304">
    <property type="protein sequence ID" value="QOV18113.1"/>
    <property type="molecule type" value="Genomic_DNA"/>
</dbReference>
<proteinExistence type="predicted"/>
<gene>
    <name evidence="2" type="ORF">INP51_08595</name>
</gene>
<feature type="region of interest" description="Disordered" evidence="1">
    <location>
        <begin position="1"/>
        <end position="56"/>
    </location>
</feature>
<evidence type="ECO:0000256" key="1">
    <source>
        <dbReference type="SAM" id="MobiDB-lite"/>
    </source>
</evidence>
<evidence type="ECO:0000313" key="2">
    <source>
        <dbReference type="EMBL" id="QOV18113.1"/>
    </source>
</evidence>